<dbReference type="Proteomes" id="UP000604825">
    <property type="component" value="Unassembled WGS sequence"/>
</dbReference>
<accession>A0A811MAP1</accession>
<sequence length="177" mass="18308">MAPLRLSTPSSLPLSLLSLSLSLDVVACLRTQRRRLTAWRAAWAMVPPVWCVAVHVDPGGSRPRHGTTLEGTVSGRQRGCPMALTAPTDSPGLSPLGSDGGAGDARQAEFVHALKAGGGASKADVDATIEALKALKVEAGAAARWLQQALGAAGGAAREDLRQAFFFSGSDSVRRLA</sequence>
<evidence type="ECO:0000313" key="2">
    <source>
        <dbReference type="EMBL" id="CAD6202883.1"/>
    </source>
</evidence>
<dbReference type="AlphaFoldDB" id="A0A811MAP1"/>
<protein>
    <submittedName>
        <fullName evidence="2">Uncharacterized protein</fullName>
    </submittedName>
</protein>
<keyword evidence="3" id="KW-1185">Reference proteome</keyword>
<organism evidence="2 3">
    <name type="scientific">Miscanthus lutarioriparius</name>
    <dbReference type="NCBI Taxonomy" id="422564"/>
    <lineage>
        <taxon>Eukaryota</taxon>
        <taxon>Viridiplantae</taxon>
        <taxon>Streptophyta</taxon>
        <taxon>Embryophyta</taxon>
        <taxon>Tracheophyta</taxon>
        <taxon>Spermatophyta</taxon>
        <taxon>Magnoliopsida</taxon>
        <taxon>Liliopsida</taxon>
        <taxon>Poales</taxon>
        <taxon>Poaceae</taxon>
        <taxon>PACMAD clade</taxon>
        <taxon>Panicoideae</taxon>
        <taxon>Andropogonodae</taxon>
        <taxon>Andropogoneae</taxon>
        <taxon>Saccharinae</taxon>
        <taxon>Miscanthus</taxon>
    </lineage>
</organism>
<reference evidence="2" key="1">
    <citation type="submission" date="2020-10" db="EMBL/GenBank/DDBJ databases">
        <authorList>
            <person name="Han B."/>
            <person name="Lu T."/>
            <person name="Zhao Q."/>
            <person name="Huang X."/>
            <person name="Zhao Y."/>
        </authorList>
    </citation>
    <scope>NUCLEOTIDE SEQUENCE</scope>
</reference>
<gene>
    <name evidence="2" type="ORF">NCGR_LOCUS1121</name>
</gene>
<dbReference type="EMBL" id="CAJGYO010000001">
    <property type="protein sequence ID" value="CAD6202883.1"/>
    <property type="molecule type" value="Genomic_DNA"/>
</dbReference>
<proteinExistence type="predicted"/>
<comment type="caution">
    <text evidence="2">The sequence shown here is derived from an EMBL/GenBank/DDBJ whole genome shotgun (WGS) entry which is preliminary data.</text>
</comment>
<evidence type="ECO:0000313" key="3">
    <source>
        <dbReference type="Proteomes" id="UP000604825"/>
    </source>
</evidence>
<name>A0A811MAP1_9POAL</name>
<evidence type="ECO:0000256" key="1">
    <source>
        <dbReference type="SAM" id="SignalP"/>
    </source>
</evidence>
<feature type="chain" id="PRO_5032307271" evidence="1">
    <location>
        <begin position="29"/>
        <end position="177"/>
    </location>
</feature>
<feature type="signal peptide" evidence="1">
    <location>
        <begin position="1"/>
        <end position="28"/>
    </location>
</feature>
<keyword evidence="1" id="KW-0732">Signal</keyword>